<gene>
    <name evidence="3" type="ORF">EANT1437_LOCUS14395</name>
</gene>
<evidence type="ECO:0000313" key="3">
    <source>
        <dbReference type="EMBL" id="CAD9697779.1"/>
    </source>
</evidence>
<keyword evidence="2" id="KW-0472">Membrane</keyword>
<feature type="compositionally biased region" description="Low complexity" evidence="1">
    <location>
        <begin position="27"/>
        <end position="38"/>
    </location>
</feature>
<sequence length="511" mass="58561">MVLFRCDSNNVTMNSNISSGNKRRRSISYSSSESPSPSLALSIVSSVDDVYTPTCSPPTKKSNTNLRSSWYEHIPSLAEEAYVQGLLEESALQADLAERNAEEMLYVLTHMTNDDDHSSFQSTTTHHSTTTTTTTNYPQDVMMFDSISHLSNINLCNTFDEEDEFETLEDEENEFETFEDEGDRMDIISNNNTTSSLLFSGDDDVSTALTYSSSTSTFPKLELVEMNDDKDNNVSSLIQTTVLDDNKYNNFEREMISNINDPFQQSHTLPHLTESRDDCACEEKHEDDEYTRVKNFQKRLLDIETALAQTKEMENIITSLSQQEQHTDNIDDNHYDPQSRWYAQYSRVTGIFYFQPSTGKIVREEPETYCDTSSVRRGPEEIVRGNNKNNYIDTNNQSYNATTTNKDEIYKNLSFQNHSPQSRRKFHRGKKCRSTFSLLLLPSFIVILLLLFTYCNFNHPFALKSAQTTLLDWKNDTFNNDLSQALSRKILDSKFYTTILSTSTLPIFLAL</sequence>
<evidence type="ECO:0000256" key="2">
    <source>
        <dbReference type="SAM" id="Phobius"/>
    </source>
</evidence>
<accession>A0A7S2SEJ3</accession>
<dbReference type="EMBL" id="HBHI01028093">
    <property type="protein sequence ID" value="CAD9697779.1"/>
    <property type="molecule type" value="Transcribed_RNA"/>
</dbReference>
<feature type="transmembrane region" description="Helical" evidence="2">
    <location>
        <begin position="436"/>
        <end position="457"/>
    </location>
</feature>
<proteinExistence type="predicted"/>
<dbReference type="AlphaFoldDB" id="A0A7S2SEJ3"/>
<organism evidence="3">
    <name type="scientific">Eucampia antarctica</name>
    <dbReference type="NCBI Taxonomy" id="49252"/>
    <lineage>
        <taxon>Eukaryota</taxon>
        <taxon>Sar</taxon>
        <taxon>Stramenopiles</taxon>
        <taxon>Ochrophyta</taxon>
        <taxon>Bacillariophyta</taxon>
        <taxon>Mediophyceae</taxon>
        <taxon>Biddulphiophycidae</taxon>
        <taxon>Hemiaulales</taxon>
        <taxon>Hemiaulaceae</taxon>
        <taxon>Eucampia</taxon>
    </lineage>
</organism>
<name>A0A7S2SEJ3_9STRA</name>
<keyword evidence="2" id="KW-0812">Transmembrane</keyword>
<reference evidence="3" key="1">
    <citation type="submission" date="2021-01" db="EMBL/GenBank/DDBJ databases">
        <authorList>
            <person name="Corre E."/>
            <person name="Pelletier E."/>
            <person name="Niang G."/>
            <person name="Scheremetjew M."/>
            <person name="Finn R."/>
            <person name="Kale V."/>
            <person name="Holt S."/>
            <person name="Cochrane G."/>
            <person name="Meng A."/>
            <person name="Brown T."/>
            <person name="Cohen L."/>
        </authorList>
    </citation>
    <scope>NUCLEOTIDE SEQUENCE</scope>
    <source>
        <strain evidence="3">CCMP1452</strain>
    </source>
</reference>
<keyword evidence="2" id="KW-1133">Transmembrane helix</keyword>
<feature type="region of interest" description="Disordered" evidence="1">
    <location>
        <begin position="14"/>
        <end position="38"/>
    </location>
</feature>
<evidence type="ECO:0000256" key="1">
    <source>
        <dbReference type="SAM" id="MobiDB-lite"/>
    </source>
</evidence>
<protein>
    <submittedName>
        <fullName evidence="3">Uncharacterized protein</fullName>
    </submittedName>
</protein>